<proteinExistence type="predicted"/>
<accession>B0MPA7</accession>
<reference evidence="1" key="2">
    <citation type="submission" date="2014-06" db="EMBL/GenBank/DDBJ databases">
        <title>Draft genome sequence of Eubacterium siraeum (DSM 15702).</title>
        <authorList>
            <person name="Sudarsanam P."/>
            <person name="Ley R."/>
            <person name="Guruge J."/>
            <person name="Turnbaugh P.J."/>
            <person name="Mahowald M."/>
            <person name="Liep D."/>
            <person name="Gordon J."/>
        </authorList>
    </citation>
    <scope>NUCLEOTIDE SEQUENCE</scope>
    <source>
        <strain evidence="1">DSM 15702</strain>
    </source>
</reference>
<organism evidence="1 2">
    <name type="scientific">[Eubacterium] siraeum DSM 15702</name>
    <dbReference type="NCBI Taxonomy" id="428128"/>
    <lineage>
        <taxon>Bacteria</taxon>
        <taxon>Bacillati</taxon>
        <taxon>Bacillota</taxon>
        <taxon>Clostridia</taxon>
        <taxon>Eubacteriales</taxon>
        <taxon>Oscillospiraceae</taxon>
        <taxon>Oscillospiraceae incertae sedis</taxon>
    </lineage>
</organism>
<keyword evidence="2" id="KW-1185">Reference proteome</keyword>
<comment type="caution">
    <text evidence="1">The sequence shown here is derived from an EMBL/GenBank/DDBJ whole genome shotgun (WGS) entry which is preliminary data.</text>
</comment>
<evidence type="ECO:0000313" key="2">
    <source>
        <dbReference type="Proteomes" id="UP000005326"/>
    </source>
</evidence>
<dbReference type="AlphaFoldDB" id="B0MPA7"/>
<gene>
    <name evidence="1" type="ORF">EUBSIR_01666</name>
</gene>
<protein>
    <submittedName>
        <fullName evidence="1">Uncharacterized protein</fullName>
    </submittedName>
</protein>
<dbReference type="Proteomes" id="UP000005326">
    <property type="component" value="Unassembled WGS sequence"/>
</dbReference>
<reference evidence="1" key="1">
    <citation type="submission" date="2007-10" db="EMBL/GenBank/DDBJ databases">
        <authorList>
            <person name="Fulton L."/>
            <person name="Clifton S."/>
            <person name="Fulton B."/>
            <person name="Xu J."/>
            <person name="Minx P."/>
            <person name="Pepin K.H."/>
            <person name="Johnson M."/>
            <person name="Thiruvilangam P."/>
            <person name="Bhonagiri V."/>
            <person name="Nash W.E."/>
            <person name="Mardis E.R."/>
            <person name="Wilson R.K."/>
        </authorList>
    </citation>
    <scope>NUCLEOTIDE SEQUENCE [LARGE SCALE GENOMIC DNA]</scope>
    <source>
        <strain evidence="1">DSM 15702</strain>
    </source>
</reference>
<dbReference type="EMBL" id="ABCA03000048">
    <property type="protein sequence ID" value="EDS00497.1"/>
    <property type="molecule type" value="Genomic_DNA"/>
</dbReference>
<sequence length="39" mass="4467">MQVHTSIITIPIVYPDSPCCNSTVSTEFSTFFVYYNLFT</sequence>
<name>B0MPA7_9FIRM</name>
<evidence type="ECO:0000313" key="1">
    <source>
        <dbReference type="EMBL" id="EDS00497.1"/>
    </source>
</evidence>